<keyword evidence="12" id="KW-0732">Signal</keyword>
<dbReference type="InterPro" id="IPR050288">
    <property type="entry name" value="Cellulose_deg_GH3"/>
</dbReference>
<evidence type="ECO:0000256" key="1">
    <source>
        <dbReference type="ARBA" id="ARBA00000448"/>
    </source>
</evidence>
<dbReference type="PRINTS" id="PR00133">
    <property type="entry name" value="GLHYDRLASE3"/>
</dbReference>
<reference evidence="14" key="1">
    <citation type="submission" date="2016-12" db="EMBL/GenBank/DDBJ databases">
        <title>The genomes of Aspergillus section Nigri reveals drivers in fungal speciation.</title>
        <authorList>
            <consortium name="DOE Joint Genome Institute"/>
            <person name="Vesth T.C."/>
            <person name="Nybo J."/>
            <person name="Theobald S."/>
            <person name="Brandl J."/>
            <person name="Frisvad J.C."/>
            <person name="Nielsen K.F."/>
            <person name="Lyhne E.K."/>
            <person name="Kogle M.E."/>
            <person name="Kuo A."/>
            <person name="Riley R."/>
            <person name="Clum A."/>
            <person name="Nolan M."/>
            <person name="Lipzen A."/>
            <person name="Salamov A."/>
            <person name="Henrissat B."/>
            <person name="Wiebenga A."/>
            <person name="De Vries R.P."/>
            <person name="Grigoriev I.V."/>
            <person name="Mortensen U.H."/>
            <person name="Andersen M.R."/>
            <person name="Baker S.E."/>
        </authorList>
    </citation>
    <scope>NUCLEOTIDE SEQUENCE [LARGE SCALE GENOMIC DNA]</scope>
    <source>
        <strain evidence="14">CBS 115656</strain>
    </source>
</reference>
<evidence type="ECO:0000256" key="9">
    <source>
        <dbReference type="ARBA" id="ARBA00023295"/>
    </source>
</evidence>
<evidence type="ECO:0000313" key="15">
    <source>
        <dbReference type="Proteomes" id="UP000247647"/>
    </source>
</evidence>
<dbReference type="InterPro" id="IPR013783">
    <property type="entry name" value="Ig-like_fold"/>
</dbReference>
<protein>
    <recommendedName>
        <fullName evidence="4">beta-glucosidase</fullName>
        <ecNumber evidence="4">3.2.1.21</ecNumber>
    </recommendedName>
</protein>
<evidence type="ECO:0000256" key="10">
    <source>
        <dbReference type="ARBA" id="ARBA00023326"/>
    </source>
</evidence>
<evidence type="ECO:0000259" key="13">
    <source>
        <dbReference type="SMART" id="SM01217"/>
    </source>
</evidence>
<keyword evidence="5 14" id="KW-0378">Hydrolase</keyword>
<dbReference type="InterPro" id="IPR017853">
    <property type="entry name" value="GH"/>
</dbReference>
<keyword evidence="15" id="KW-1185">Reference proteome</keyword>
<dbReference type="EC" id="3.2.1.21" evidence="4"/>
<dbReference type="InterPro" id="IPR026891">
    <property type="entry name" value="Fn3-like"/>
</dbReference>
<keyword evidence="9" id="KW-0326">Glycosidase</keyword>
<dbReference type="Gene3D" id="3.20.20.300">
    <property type="entry name" value="Glycoside hydrolase, family 3, N-terminal domain"/>
    <property type="match status" value="1"/>
</dbReference>
<name>A0A318YGE0_ASPNB</name>
<gene>
    <name evidence="14" type="ORF">BO87DRAFT_438786</name>
</gene>
<dbReference type="Gene3D" id="2.60.40.10">
    <property type="entry name" value="Immunoglobulins"/>
    <property type="match status" value="1"/>
</dbReference>
<comment type="pathway">
    <text evidence="2">Glycan metabolism; cellulose degradation.</text>
</comment>
<evidence type="ECO:0000256" key="8">
    <source>
        <dbReference type="ARBA" id="ARBA00023277"/>
    </source>
</evidence>
<proteinExistence type="inferred from homology"/>
<evidence type="ECO:0000256" key="4">
    <source>
        <dbReference type="ARBA" id="ARBA00012744"/>
    </source>
</evidence>
<dbReference type="InterPro" id="IPR036962">
    <property type="entry name" value="Glyco_hydro_3_N_sf"/>
</dbReference>
<dbReference type="Pfam" id="PF14310">
    <property type="entry name" value="Fn3-like"/>
    <property type="match status" value="1"/>
</dbReference>
<evidence type="ECO:0000256" key="6">
    <source>
        <dbReference type="ARBA" id="ARBA00023001"/>
    </source>
</evidence>
<sequence length="383" mass="40197">MKVLSFIVAAALLGLTGASSNSSQGLLKSDGVALGDWDSAYQKASTFVAGLTTDQKLALITGSSVNSTNGSFSGLTFLDGDMGLQNFYYVSAFSLSSALAMTWDRDAIYAQGKAVGSEFYKKGIQVVAGPTSQPLGRTPWGGRNVEGFGPDPYLNGLATGLTTKAYIDAGVIPGAKHFLLYEQETNRTGGGGGSGPGGGGMPSGGMGPGSSNTSSMGAKPTGSMGRRAASSSSESDSGSAPYSSNADDKTLHETYLWPFYDAVKHGLGAVMCAMTKFNGTLSCQNSDLLMKHLKTELGFPGLLYLGFPTAAQQPVRQLRGFERVEIAAGKQSEVTFKLRRRDISYWDVRAQQWLVASGDYKVYVGASSRDLKLNGTFAVQTSS</sequence>
<dbReference type="Proteomes" id="UP000247647">
    <property type="component" value="Unassembled WGS sequence"/>
</dbReference>
<evidence type="ECO:0000256" key="2">
    <source>
        <dbReference type="ARBA" id="ARBA00004987"/>
    </source>
</evidence>
<evidence type="ECO:0000313" key="14">
    <source>
        <dbReference type="EMBL" id="PYH33249.1"/>
    </source>
</evidence>
<feature type="compositionally biased region" description="Gly residues" evidence="11">
    <location>
        <begin position="188"/>
        <end position="208"/>
    </location>
</feature>
<evidence type="ECO:0000256" key="12">
    <source>
        <dbReference type="SAM" id="SignalP"/>
    </source>
</evidence>
<evidence type="ECO:0000256" key="3">
    <source>
        <dbReference type="ARBA" id="ARBA00005336"/>
    </source>
</evidence>
<keyword evidence="10" id="KW-0624">Polysaccharide degradation</keyword>
<dbReference type="Pfam" id="PF00933">
    <property type="entry name" value="Glyco_hydro_3"/>
    <property type="match status" value="2"/>
</dbReference>
<evidence type="ECO:0000256" key="7">
    <source>
        <dbReference type="ARBA" id="ARBA00023180"/>
    </source>
</evidence>
<evidence type="ECO:0000256" key="5">
    <source>
        <dbReference type="ARBA" id="ARBA00022801"/>
    </source>
</evidence>
<organism evidence="14 15">
    <name type="scientific">Aspergillus neoniger (strain CBS 115656)</name>
    <dbReference type="NCBI Taxonomy" id="1448310"/>
    <lineage>
        <taxon>Eukaryota</taxon>
        <taxon>Fungi</taxon>
        <taxon>Dikarya</taxon>
        <taxon>Ascomycota</taxon>
        <taxon>Pezizomycotina</taxon>
        <taxon>Eurotiomycetes</taxon>
        <taxon>Eurotiomycetidae</taxon>
        <taxon>Eurotiales</taxon>
        <taxon>Aspergillaceae</taxon>
        <taxon>Aspergillus</taxon>
        <taxon>Aspergillus subgen. Circumdati</taxon>
    </lineage>
</organism>
<dbReference type="GO" id="GO:0008422">
    <property type="term" value="F:beta-glucosidase activity"/>
    <property type="evidence" value="ECO:0007669"/>
    <property type="project" value="UniProtKB-EC"/>
</dbReference>
<evidence type="ECO:0000256" key="11">
    <source>
        <dbReference type="SAM" id="MobiDB-lite"/>
    </source>
</evidence>
<keyword evidence="8" id="KW-0119">Carbohydrate metabolism</keyword>
<dbReference type="InterPro" id="IPR001764">
    <property type="entry name" value="Glyco_hydro_3_N"/>
</dbReference>
<feature type="chain" id="PRO_5016278325" description="beta-glucosidase" evidence="12">
    <location>
        <begin position="19"/>
        <end position="383"/>
    </location>
</feature>
<dbReference type="GeneID" id="37130356"/>
<keyword evidence="7" id="KW-0325">Glycoprotein</keyword>
<dbReference type="SUPFAM" id="SSF51445">
    <property type="entry name" value="(Trans)glycosidases"/>
    <property type="match status" value="1"/>
</dbReference>
<dbReference type="AlphaFoldDB" id="A0A318YGE0"/>
<feature type="compositionally biased region" description="Low complexity" evidence="11">
    <location>
        <begin position="209"/>
        <end position="244"/>
    </location>
</feature>
<dbReference type="PANTHER" id="PTHR42715:SF14">
    <property type="entry name" value="BETA-GLUCOSIDASE D-RELATED"/>
    <property type="match status" value="1"/>
</dbReference>
<keyword evidence="6" id="KW-0136">Cellulose degradation</keyword>
<dbReference type="SMART" id="SM01217">
    <property type="entry name" value="Fn3_like"/>
    <property type="match status" value="1"/>
</dbReference>
<dbReference type="OrthoDB" id="416222at2759"/>
<feature type="region of interest" description="Disordered" evidence="11">
    <location>
        <begin position="185"/>
        <end position="246"/>
    </location>
</feature>
<dbReference type="EMBL" id="KZ821464">
    <property type="protein sequence ID" value="PYH33249.1"/>
    <property type="molecule type" value="Genomic_DNA"/>
</dbReference>
<feature type="signal peptide" evidence="12">
    <location>
        <begin position="1"/>
        <end position="18"/>
    </location>
</feature>
<accession>A0A318YGE0</accession>
<feature type="domain" description="Fibronectin type III-like" evidence="13">
    <location>
        <begin position="299"/>
        <end position="368"/>
    </location>
</feature>
<comment type="similarity">
    <text evidence="3">Belongs to the glycosyl hydrolase 3 family.</text>
</comment>
<dbReference type="PANTHER" id="PTHR42715">
    <property type="entry name" value="BETA-GLUCOSIDASE"/>
    <property type="match status" value="1"/>
</dbReference>
<dbReference type="GO" id="GO:0030245">
    <property type="term" value="P:cellulose catabolic process"/>
    <property type="evidence" value="ECO:0007669"/>
    <property type="project" value="UniProtKB-KW"/>
</dbReference>
<dbReference type="RefSeq" id="XP_025478727.1">
    <property type="nucleotide sequence ID" value="XM_025627900.1"/>
</dbReference>
<comment type="catalytic activity">
    <reaction evidence="1">
        <text>Hydrolysis of terminal, non-reducing beta-D-glucosyl residues with release of beta-D-glucose.</text>
        <dbReference type="EC" id="3.2.1.21"/>
    </reaction>
</comment>